<keyword evidence="5" id="KW-0812">Transmembrane</keyword>
<feature type="domain" description="CUB" evidence="7">
    <location>
        <begin position="1238"/>
        <end position="1349"/>
    </location>
</feature>
<feature type="domain" description="CUB" evidence="7">
    <location>
        <begin position="374"/>
        <end position="481"/>
    </location>
</feature>
<keyword evidence="9" id="KW-1185">Reference proteome</keyword>
<accession>A0A9F7R478</accession>
<feature type="domain" description="CUB" evidence="7">
    <location>
        <begin position="486"/>
        <end position="593"/>
    </location>
</feature>
<keyword evidence="6" id="KW-0732">Signal</keyword>
<feature type="compositionally biased region" description="Basic and acidic residues" evidence="4">
    <location>
        <begin position="2081"/>
        <end position="2093"/>
    </location>
</feature>
<dbReference type="GeneID" id="108269731"/>
<feature type="domain" description="SMB" evidence="8">
    <location>
        <begin position="594"/>
        <end position="637"/>
    </location>
</feature>
<feature type="domain" description="CUB" evidence="7">
    <location>
        <begin position="1126"/>
        <end position="1233"/>
    </location>
</feature>
<name>A0A9F7R478_ICTPU</name>
<feature type="region of interest" description="Disordered" evidence="4">
    <location>
        <begin position="1810"/>
        <end position="1838"/>
    </location>
</feature>
<feature type="compositionally biased region" description="Low complexity" evidence="4">
    <location>
        <begin position="2056"/>
        <end position="2067"/>
    </location>
</feature>
<organism evidence="9 10">
    <name type="scientific">Ictalurus punctatus</name>
    <name type="common">Channel catfish</name>
    <name type="synonym">Silurus punctatus</name>
    <dbReference type="NCBI Taxonomy" id="7998"/>
    <lineage>
        <taxon>Eukaryota</taxon>
        <taxon>Metazoa</taxon>
        <taxon>Chordata</taxon>
        <taxon>Craniata</taxon>
        <taxon>Vertebrata</taxon>
        <taxon>Euteleostomi</taxon>
        <taxon>Actinopterygii</taxon>
        <taxon>Neopterygii</taxon>
        <taxon>Teleostei</taxon>
        <taxon>Ostariophysi</taxon>
        <taxon>Siluriformes</taxon>
        <taxon>Ictaluridae</taxon>
        <taxon>Ictalurus</taxon>
    </lineage>
</organism>
<evidence type="ECO:0000256" key="2">
    <source>
        <dbReference type="ARBA" id="ARBA00023157"/>
    </source>
</evidence>
<feature type="domain" description="SMB" evidence="8">
    <location>
        <begin position="1959"/>
        <end position="1999"/>
    </location>
</feature>
<feature type="domain" description="SMB" evidence="8">
    <location>
        <begin position="1074"/>
        <end position="1117"/>
    </location>
</feature>
<evidence type="ECO:0000313" key="9">
    <source>
        <dbReference type="Proteomes" id="UP000221080"/>
    </source>
</evidence>
<dbReference type="SMART" id="SM00042">
    <property type="entry name" value="CUB"/>
    <property type="match status" value="14"/>
</dbReference>
<feature type="domain" description="SMB" evidence="8">
    <location>
        <begin position="754"/>
        <end position="797"/>
    </location>
</feature>
<dbReference type="InterPro" id="IPR035914">
    <property type="entry name" value="Sperma_CUB_dom_sf"/>
</dbReference>
<reference evidence="9" key="1">
    <citation type="journal article" date="2016" name="Nat. Commun.">
        <title>The channel catfish genome sequence provides insights into the evolution of scale formation in teleosts.</title>
        <authorList>
            <person name="Liu Z."/>
            <person name="Liu S."/>
            <person name="Yao J."/>
            <person name="Bao L."/>
            <person name="Zhang J."/>
            <person name="Li Y."/>
            <person name="Jiang C."/>
            <person name="Sun L."/>
            <person name="Wang R."/>
            <person name="Zhang Y."/>
            <person name="Zhou T."/>
            <person name="Zeng Q."/>
            <person name="Fu Q."/>
            <person name="Gao S."/>
            <person name="Li N."/>
            <person name="Koren S."/>
            <person name="Jiang Y."/>
            <person name="Zimin A."/>
            <person name="Xu P."/>
            <person name="Phillippy A.M."/>
            <person name="Geng X."/>
            <person name="Song L."/>
            <person name="Sun F."/>
            <person name="Li C."/>
            <person name="Wang X."/>
            <person name="Chen A."/>
            <person name="Jin Y."/>
            <person name="Yuan Z."/>
            <person name="Yang Y."/>
            <person name="Tan S."/>
            <person name="Peatman E."/>
            <person name="Lu J."/>
            <person name="Qin Z."/>
            <person name="Dunham R."/>
            <person name="Li Z."/>
            <person name="Sonstegard T."/>
            <person name="Feng J."/>
            <person name="Danzmann R.G."/>
            <person name="Schroeder S."/>
            <person name="Scheffler B."/>
            <person name="Duke M.V."/>
            <person name="Ballard L."/>
            <person name="Kucuktas H."/>
            <person name="Kaltenboeck L."/>
            <person name="Liu H."/>
            <person name="Armbruster J."/>
            <person name="Xie Y."/>
            <person name="Kirby M.L."/>
            <person name="Tian Y."/>
            <person name="Flanagan M.E."/>
            <person name="Mu W."/>
            <person name="Waldbieser G.C."/>
        </authorList>
    </citation>
    <scope>NUCLEOTIDE SEQUENCE [LARGE SCALE GENOMIC DNA]</scope>
    <source>
        <strain evidence="9">SDA103</strain>
    </source>
</reference>
<feature type="domain" description="CUB" evidence="7">
    <location>
        <begin position="1351"/>
        <end position="1458"/>
    </location>
</feature>
<dbReference type="Pfam" id="PF00431">
    <property type="entry name" value="CUB"/>
    <property type="match status" value="14"/>
</dbReference>
<feature type="compositionally biased region" description="Low complexity" evidence="4">
    <location>
        <begin position="2008"/>
        <end position="2029"/>
    </location>
</feature>
<evidence type="ECO:0000259" key="7">
    <source>
        <dbReference type="PROSITE" id="PS01180"/>
    </source>
</evidence>
<gene>
    <name evidence="10" type="primary">LOC108269731</name>
</gene>
<evidence type="ECO:0000256" key="1">
    <source>
        <dbReference type="ARBA" id="ARBA00022737"/>
    </source>
</evidence>
<feature type="chain" id="PRO_5039899577" evidence="6">
    <location>
        <begin position="21"/>
        <end position="2237"/>
    </location>
</feature>
<dbReference type="KEGG" id="ipu:108269731"/>
<dbReference type="PROSITE" id="PS50958">
    <property type="entry name" value="SMB_2"/>
    <property type="match status" value="7"/>
</dbReference>
<dbReference type="InterPro" id="IPR000859">
    <property type="entry name" value="CUB_dom"/>
</dbReference>
<evidence type="ECO:0000256" key="3">
    <source>
        <dbReference type="PROSITE-ProRule" id="PRU00059"/>
    </source>
</evidence>
<feature type="domain" description="SMB" evidence="8">
    <location>
        <begin position="914"/>
        <end position="957"/>
    </location>
</feature>
<dbReference type="SUPFAM" id="SSF90188">
    <property type="entry name" value="Somatomedin B domain"/>
    <property type="match status" value="4"/>
</dbReference>
<feature type="signal peptide" evidence="6">
    <location>
        <begin position="1"/>
        <end position="20"/>
    </location>
</feature>
<dbReference type="CDD" id="cd00041">
    <property type="entry name" value="CUB"/>
    <property type="match status" value="14"/>
</dbReference>
<evidence type="ECO:0000256" key="4">
    <source>
        <dbReference type="SAM" id="MobiDB-lite"/>
    </source>
</evidence>
<protein>
    <submittedName>
        <fullName evidence="10">Cubilin isoform X1</fullName>
    </submittedName>
</protein>
<reference evidence="10" key="2">
    <citation type="submission" date="2025-08" db="UniProtKB">
        <authorList>
            <consortium name="RefSeq"/>
        </authorList>
    </citation>
    <scope>IDENTIFICATION</scope>
    <source>
        <tissue evidence="10">Blood</tissue>
    </source>
</reference>
<feature type="transmembrane region" description="Helical" evidence="5">
    <location>
        <begin position="2121"/>
        <end position="2139"/>
    </location>
</feature>
<feature type="domain" description="CUB" evidence="7">
    <location>
        <begin position="966"/>
        <end position="1073"/>
    </location>
</feature>
<dbReference type="FunFam" id="2.60.120.290:FF:000005">
    <property type="entry name" value="Procollagen C-endopeptidase enhancer 1"/>
    <property type="match status" value="9"/>
</dbReference>
<dbReference type="InterPro" id="IPR036024">
    <property type="entry name" value="Somatomedin_B-like_dom_sf"/>
</dbReference>
<dbReference type="PROSITE" id="PS01180">
    <property type="entry name" value="CUB"/>
    <property type="match status" value="14"/>
</dbReference>
<keyword evidence="5" id="KW-0472">Membrane</keyword>
<feature type="region of interest" description="Disordered" evidence="4">
    <location>
        <begin position="2170"/>
        <end position="2209"/>
    </location>
</feature>
<feature type="domain" description="CUB" evidence="7">
    <location>
        <begin position="1852"/>
        <end position="1958"/>
    </location>
</feature>
<dbReference type="RefSeq" id="XP_053538520.1">
    <property type="nucleotide sequence ID" value="XM_053682545.1"/>
</dbReference>
<evidence type="ECO:0000259" key="8">
    <source>
        <dbReference type="PROSITE" id="PS50958"/>
    </source>
</evidence>
<feature type="compositionally biased region" description="Low complexity" evidence="4">
    <location>
        <begin position="2197"/>
        <end position="2209"/>
    </location>
</feature>
<dbReference type="SMART" id="SM00201">
    <property type="entry name" value="SO"/>
    <property type="match status" value="5"/>
</dbReference>
<feature type="compositionally biased region" description="Low complexity" evidence="4">
    <location>
        <begin position="2037"/>
        <end position="2049"/>
    </location>
</feature>
<evidence type="ECO:0000256" key="6">
    <source>
        <dbReference type="SAM" id="SignalP"/>
    </source>
</evidence>
<dbReference type="Proteomes" id="UP000221080">
    <property type="component" value="Chromosome 9"/>
</dbReference>
<keyword evidence="2" id="KW-1015">Disulfide bond</keyword>
<evidence type="ECO:0000256" key="5">
    <source>
        <dbReference type="SAM" id="Phobius"/>
    </source>
</evidence>
<dbReference type="PANTHER" id="PTHR24251:SF41">
    <property type="entry name" value="DELETED IN MALIGNANT BRAIN TUMORS 1 PROTEIN-LIKE"/>
    <property type="match status" value="1"/>
</dbReference>
<dbReference type="OrthoDB" id="8836374at2759"/>
<keyword evidence="5" id="KW-1133">Transmembrane helix</keyword>
<feature type="domain" description="CUB" evidence="7">
    <location>
        <begin position="247"/>
        <end position="354"/>
    </location>
</feature>
<dbReference type="FunFam" id="2.60.120.290:FF:000013">
    <property type="entry name" value="Membrane frizzled-related protein"/>
    <property type="match status" value="3"/>
</dbReference>
<feature type="compositionally biased region" description="Polar residues" evidence="4">
    <location>
        <begin position="2170"/>
        <end position="2186"/>
    </location>
</feature>
<comment type="caution">
    <text evidence="3">Lacks conserved residue(s) required for the propagation of feature annotation.</text>
</comment>
<feature type="compositionally biased region" description="Low complexity" evidence="4">
    <location>
        <begin position="1810"/>
        <end position="1825"/>
    </location>
</feature>
<feature type="domain" description="SMB" evidence="8">
    <location>
        <begin position="1756"/>
        <end position="1795"/>
    </location>
</feature>
<feature type="domain" description="CUB" evidence="7">
    <location>
        <begin position="1463"/>
        <end position="1574"/>
    </location>
</feature>
<proteinExistence type="predicted"/>
<feature type="domain" description="CUB" evidence="7">
    <location>
        <begin position="23"/>
        <end position="130"/>
    </location>
</feature>
<feature type="domain" description="CUB" evidence="7">
    <location>
        <begin position="135"/>
        <end position="242"/>
    </location>
</feature>
<feature type="domain" description="SMB" evidence="8">
    <location>
        <begin position="1575"/>
        <end position="1618"/>
    </location>
</feature>
<feature type="domain" description="CUB" evidence="7">
    <location>
        <begin position="806"/>
        <end position="913"/>
    </location>
</feature>
<dbReference type="PANTHER" id="PTHR24251">
    <property type="entry name" value="OVOCHYMASE-RELATED"/>
    <property type="match status" value="1"/>
</dbReference>
<sequence length="2237" mass="246941">MKFGARFLALFSFICGSASGIPCGETLTQSQGEFFSPGYPNNYPNYANCTWSLLAGELQVVSLNFTFVDLESGWDFIRVYDGPTAQHSLLGSVTGNQRATFNSSSRYMTVVFSSDVSVTQKGFQAKWAFIGGVPCGGTLTQSRGEFFSPSYPNNYPNYANCTWSLLAGELQVVSLNFTFVDLESCCDFIRVYDGPTAQHSLLGSVTGNQRATFNSSSRYMTVVFSTDRSVTRQGFQAEWTFIGGVPCGRDLTQSRGEFFSPNYPNDYPNDVHCVWRLQSPSWQIVSLNFTFVKLEMDWDFITVYDGPTDQGPPLGIVTGNQGNSFSSSSRYMTVVFHSDSSWTENGFRAEWRFLDSSQTGQTEGLKTTSDEAPCGGNLTQSQGEFFSPNFPHNYPNNAKCTWRLQGPEQQVVSLTFTFVDLESTWDSVHVYDGPTNEDPQLGAVTANQTKSFNSSSRYMTVVFSTDRSMTQQGFRAEWTFIGGAPCGGTLTQSRGEFFSPSYPNNYPNYANCTWSLLAGELQVVSLKFTFVNLESCCDFIRVYDGLTAQHSRLGSVTGNQRATFNSSSRYMTVVFSTDGSVTGQGFRAEWTFIDSPSCRYNCGNNLSVCSCTSDCQDNRSCCYDYNEYCSTTVPETTTPSSGGAPCGGTLTQSRGEFFSPSYPNNYPNYANCTWSLLAGELQVVSLNFTSVNLESCCDFIRVYDGLNAQHSRLGSVTGNQRATFNSSSRYMTVVFSTDGSVTGQGFRAEWTFIDSPSCRYNCGNNLSVCSCTSDCQDNRSCCYDYNEYCSTTVPETTTPSSGGAPCGGTLTQSRGEFFSPSYPNNYPNYANCTWSLLAGELQVVSLNFTSVNLESCCDFIRVYDGLNAQHSRLGSVTGNQRATFNSSSRYMTVVFSTDGSVTGQGFRAEWTFIDSPSCRYNCGNNLSVCSCTSDCQDNRSCCYDYNEYCSTTVPETTTPSSGGAPCGGTLTQSRGEFFSPSYPNNYPNYANCTWSLLAGELQVVSLNFTSVNLESCCDFIRVYDGLNAQHSRLGSVTGNQRATFNSSSRYMTVVFSTDGSVTGQGFRAEWTFIDSPSCRYNCGNNLSVCSCTSDCQDNRSCCYDYNEYCSTTVPETTTPSSGDVPCGGTLTQSRGEFFSPNYPNDYPNYAHCTWSLLAGELQVVSLNFTFVNLESCCDFIRVYDGLTAQHSPLVSVTGNQRATFNSSSRYMTVVFSSDSSVTGQGFRAEWTFIDGPPCGGDLTQTQGEFFSPNFPNAYPNDTNCIWRLLSPEQQVVSLTIVSVDIEFCPDCGCDAVYVYDGPSSSSPLLGTVCGHGRKTFSSSRNTLTVVFSSDSSINGIGFVAHWNTVLCGGILTQSRGEFFSPSYPNNYPNYANCTWSLLAGELQVVLLNFTFIDLESCCDFIRVYDGPTAQHSLLGSVTGNQSATFNSTSRYMTVVFSSDFSRTRQGFRAEWTFIDGPPCGGDLTQTQGEFFSPNFPDEYPEDTNCIWRLLSPEQQVVSLTFVSVDIEFCPDCGCDAVYVYDGPSSSSPLLGTVCGHGRKTFSSSRNTLTVVFSSDSSFDGRGFIAHWNFTDSPSCRYNCGNNLSVCSCTSDCQDNRNCCYDNNEYCSTTVPETTPPSSDSGTTTGTWESTEYCTDRDDLEGGVVCGEDLTQSKGEFFSPNYPNSYPEAECTWRLLASEQQLVMLNFTFVNVKWWLDLIHVYDGPSDEYPLLDILTGNRRNAFNSSGRYMTVTFSSYESMVYKGFHAEWNFLENPSCRCNCGYNLSVCSCTSDCRDNRNCCYDYDDYCSSSTTTPVYCFTTTGAETTPPTVSGTTEETTATTTEKETTAEETTPEYCTDRDDLEGGVVCGEDLTQSKGEFFSPNYPNSYPEAECTWRLLASEQQLVMLNFTFVNVKWWLDLIHVYDGPSDEYPLLDILTGNRRNAFNSSGRYMTVTFSSYESMVYKGFHAEWNFLENPSCRCNCGYNLSVCSCTSDCRDNRNCCYDYDDYCSSSATTPVYCFTTTGAETTTPTESGTTEETTTTTTTEKETTAEETTPVSGTTEELTTEKTTAETTPDTETTKTTPRKETDTTTTTTKKKDEDKNNEKDLQPSQGTFSFTLPILPFLLLLPLLPISPFASLVSALSLLLIFTVPFFNRTPTLPTPTLALTPPIKTTPLMITWSMERTNPETQKPDTDPTQLPQTAGIRETTADTNQTQTPQTETGTWETTAGGVLMLKLFLVFYQTAKMYNSSC</sequence>
<keyword evidence="1" id="KW-0677">Repeat</keyword>
<feature type="region of interest" description="Disordered" evidence="4">
    <location>
        <begin position="2008"/>
        <end position="2098"/>
    </location>
</feature>
<dbReference type="Gene3D" id="2.60.120.290">
    <property type="entry name" value="Spermadhesin, CUB domain"/>
    <property type="match status" value="14"/>
</dbReference>
<feature type="domain" description="CUB" evidence="7">
    <location>
        <begin position="646"/>
        <end position="753"/>
    </location>
</feature>
<dbReference type="InterPro" id="IPR001212">
    <property type="entry name" value="Somatomedin_B_dom"/>
</dbReference>
<feature type="domain" description="CUB" evidence="7">
    <location>
        <begin position="1649"/>
        <end position="1755"/>
    </location>
</feature>
<dbReference type="PROSITE" id="PS00524">
    <property type="entry name" value="SMB_1"/>
    <property type="match status" value="6"/>
</dbReference>
<dbReference type="SUPFAM" id="SSF49854">
    <property type="entry name" value="Spermadhesin, CUB domain"/>
    <property type="match status" value="14"/>
</dbReference>
<evidence type="ECO:0000313" key="10">
    <source>
        <dbReference type="RefSeq" id="XP_053538520.1"/>
    </source>
</evidence>